<evidence type="ECO:0000313" key="2">
    <source>
        <dbReference type="Proteomes" id="UP000791440"/>
    </source>
</evidence>
<gene>
    <name evidence="1" type="ORF">O3G_MSEX004638</name>
</gene>
<accession>A0A922CI15</accession>
<sequence>MINVDNWTSCEEFLNNTSFNASSLLDIDWQIFFFWNWMKEESYHMRFSVPTPSLLARFRQELDADIKPPVNWSEADLFMESSIDFSALLVKAGHSGLYRLISSMAFEYKDIPSPIFAFKVVEPGYLGILNCKFRLCYALAPVDKMPHYDHLEEAAKTLNFWGEYNRTFVYIKPNPLPPPKDDFQDDDDDQQVEIMGKMQFL</sequence>
<dbReference type="Proteomes" id="UP000791440">
    <property type="component" value="Unassembled WGS sequence"/>
</dbReference>
<keyword evidence="2" id="KW-1185">Reference proteome</keyword>
<comment type="caution">
    <text evidence="1">The sequence shown here is derived from an EMBL/GenBank/DDBJ whole genome shotgun (WGS) entry which is preliminary data.</text>
</comment>
<dbReference type="EMBL" id="JH668337">
    <property type="protein sequence ID" value="KAG6446871.1"/>
    <property type="molecule type" value="Genomic_DNA"/>
</dbReference>
<reference evidence="1" key="2">
    <citation type="submission" date="2020-12" db="EMBL/GenBank/DDBJ databases">
        <authorList>
            <person name="Kanost M."/>
        </authorList>
    </citation>
    <scope>NUCLEOTIDE SEQUENCE</scope>
</reference>
<evidence type="ECO:0000313" key="1">
    <source>
        <dbReference type="EMBL" id="KAG6446871.1"/>
    </source>
</evidence>
<protein>
    <submittedName>
        <fullName evidence="1">Uncharacterized protein</fullName>
    </submittedName>
</protein>
<name>A0A922CI15_MANSE</name>
<organism evidence="1 2">
    <name type="scientific">Manduca sexta</name>
    <name type="common">Tobacco hawkmoth</name>
    <name type="synonym">Tobacco hornworm</name>
    <dbReference type="NCBI Taxonomy" id="7130"/>
    <lineage>
        <taxon>Eukaryota</taxon>
        <taxon>Metazoa</taxon>
        <taxon>Ecdysozoa</taxon>
        <taxon>Arthropoda</taxon>
        <taxon>Hexapoda</taxon>
        <taxon>Insecta</taxon>
        <taxon>Pterygota</taxon>
        <taxon>Neoptera</taxon>
        <taxon>Endopterygota</taxon>
        <taxon>Lepidoptera</taxon>
        <taxon>Glossata</taxon>
        <taxon>Ditrysia</taxon>
        <taxon>Bombycoidea</taxon>
        <taxon>Sphingidae</taxon>
        <taxon>Sphinginae</taxon>
        <taxon>Sphingini</taxon>
        <taxon>Manduca</taxon>
    </lineage>
</organism>
<proteinExistence type="predicted"/>
<dbReference type="AlphaFoldDB" id="A0A922CI15"/>
<reference evidence="1" key="1">
    <citation type="journal article" date="2016" name="Insect Biochem. Mol. Biol.">
        <title>Multifaceted biological insights from a draft genome sequence of the tobacco hornworm moth, Manduca sexta.</title>
        <authorList>
            <person name="Kanost M.R."/>
            <person name="Arrese E.L."/>
            <person name="Cao X."/>
            <person name="Chen Y.R."/>
            <person name="Chellapilla S."/>
            <person name="Goldsmith M.R."/>
            <person name="Grosse-Wilde E."/>
            <person name="Heckel D.G."/>
            <person name="Herndon N."/>
            <person name="Jiang H."/>
            <person name="Papanicolaou A."/>
            <person name="Qu J."/>
            <person name="Soulages J.L."/>
            <person name="Vogel H."/>
            <person name="Walters J."/>
            <person name="Waterhouse R.M."/>
            <person name="Ahn S.J."/>
            <person name="Almeida F.C."/>
            <person name="An C."/>
            <person name="Aqrawi P."/>
            <person name="Bretschneider A."/>
            <person name="Bryant W.B."/>
            <person name="Bucks S."/>
            <person name="Chao H."/>
            <person name="Chevignon G."/>
            <person name="Christen J.M."/>
            <person name="Clarke D.F."/>
            <person name="Dittmer N.T."/>
            <person name="Ferguson L.C.F."/>
            <person name="Garavelou S."/>
            <person name="Gordon K.H.J."/>
            <person name="Gunaratna R.T."/>
            <person name="Han Y."/>
            <person name="Hauser F."/>
            <person name="He Y."/>
            <person name="Heidel-Fischer H."/>
            <person name="Hirsh A."/>
            <person name="Hu Y."/>
            <person name="Jiang H."/>
            <person name="Kalra D."/>
            <person name="Klinner C."/>
            <person name="Konig C."/>
            <person name="Kovar C."/>
            <person name="Kroll A.R."/>
            <person name="Kuwar S.S."/>
            <person name="Lee S.L."/>
            <person name="Lehman R."/>
            <person name="Li K."/>
            <person name="Li Z."/>
            <person name="Liang H."/>
            <person name="Lovelace S."/>
            <person name="Lu Z."/>
            <person name="Mansfield J.H."/>
            <person name="McCulloch K.J."/>
            <person name="Mathew T."/>
            <person name="Morton B."/>
            <person name="Muzny D.M."/>
            <person name="Neunemann D."/>
            <person name="Ongeri F."/>
            <person name="Pauchet Y."/>
            <person name="Pu L.L."/>
            <person name="Pyrousis I."/>
            <person name="Rao X.J."/>
            <person name="Redding A."/>
            <person name="Roesel C."/>
            <person name="Sanchez-Gracia A."/>
            <person name="Schaack S."/>
            <person name="Shukla A."/>
            <person name="Tetreau G."/>
            <person name="Wang Y."/>
            <person name="Xiong G.H."/>
            <person name="Traut W."/>
            <person name="Walsh T.K."/>
            <person name="Worley K.C."/>
            <person name="Wu D."/>
            <person name="Wu W."/>
            <person name="Wu Y.Q."/>
            <person name="Zhang X."/>
            <person name="Zou Z."/>
            <person name="Zucker H."/>
            <person name="Briscoe A.D."/>
            <person name="Burmester T."/>
            <person name="Clem R.J."/>
            <person name="Feyereisen R."/>
            <person name="Grimmelikhuijzen C.J.P."/>
            <person name="Hamodrakas S.J."/>
            <person name="Hansson B.S."/>
            <person name="Huguet E."/>
            <person name="Jermiin L.S."/>
            <person name="Lan Q."/>
            <person name="Lehman H.K."/>
            <person name="Lorenzen M."/>
            <person name="Merzendorfer H."/>
            <person name="Michalopoulos I."/>
            <person name="Morton D.B."/>
            <person name="Muthukrishnan S."/>
            <person name="Oakeshott J.G."/>
            <person name="Palmer W."/>
            <person name="Park Y."/>
            <person name="Passarelli A.L."/>
            <person name="Rozas J."/>
            <person name="Schwartz L.M."/>
            <person name="Smith W."/>
            <person name="Southgate A."/>
            <person name="Vilcinskas A."/>
            <person name="Vogt R."/>
            <person name="Wang P."/>
            <person name="Werren J."/>
            <person name="Yu X.Q."/>
            <person name="Zhou J.J."/>
            <person name="Brown S.J."/>
            <person name="Scherer S.E."/>
            <person name="Richards S."/>
            <person name="Blissard G.W."/>
        </authorList>
    </citation>
    <scope>NUCLEOTIDE SEQUENCE</scope>
</reference>